<evidence type="ECO:0000256" key="1">
    <source>
        <dbReference type="ARBA" id="ARBA00006739"/>
    </source>
</evidence>
<gene>
    <name evidence="5" type="ORF">A2438_01960</name>
</gene>
<dbReference type="InterPro" id="IPR029044">
    <property type="entry name" value="Nucleotide-diphossugar_trans"/>
</dbReference>
<dbReference type="GO" id="GO:0006488">
    <property type="term" value="P:dolichol-linked oligosaccharide biosynthetic process"/>
    <property type="evidence" value="ECO:0007669"/>
    <property type="project" value="TreeGrafter"/>
</dbReference>
<evidence type="ECO:0000313" key="6">
    <source>
        <dbReference type="Proteomes" id="UP000179242"/>
    </source>
</evidence>
<dbReference type="PANTHER" id="PTHR43398:SF1">
    <property type="entry name" value="DOLICHOL-PHOSPHATE MANNOSYLTRANSFERASE SUBUNIT 1"/>
    <property type="match status" value="1"/>
</dbReference>
<feature type="domain" description="Glycosyltransferase 2-like" evidence="4">
    <location>
        <begin position="3"/>
        <end position="163"/>
    </location>
</feature>
<evidence type="ECO:0000313" key="5">
    <source>
        <dbReference type="EMBL" id="OGC41087.1"/>
    </source>
</evidence>
<dbReference type="SUPFAM" id="SSF53448">
    <property type="entry name" value="Nucleotide-diphospho-sugar transferases"/>
    <property type="match status" value="1"/>
</dbReference>
<keyword evidence="3 5" id="KW-0808">Transferase</keyword>
<dbReference type="GO" id="GO:0004582">
    <property type="term" value="F:dolichyl-phosphate beta-D-mannosyltransferase activity"/>
    <property type="evidence" value="ECO:0007669"/>
    <property type="project" value="InterPro"/>
</dbReference>
<evidence type="ECO:0000256" key="2">
    <source>
        <dbReference type="ARBA" id="ARBA00022676"/>
    </source>
</evidence>
<dbReference type="Gene3D" id="3.90.550.10">
    <property type="entry name" value="Spore Coat Polysaccharide Biosynthesis Protein SpsA, Chain A"/>
    <property type="match status" value="1"/>
</dbReference>
<comment type="similarity">
    <text evidence="1">Belongs to the glycosyltransferase 2 family.</text>
</comment>
<reference evidence="5 6" key="1">
    <citation type="journal article" date="2016" name="Nat. Commun.">
        <title>Thousands of microbial genomes shed light on interconnected biogeochemical processes in an aquifer system.</title>
        <authorList>
            <person name="Anantharaman K."/>
            <person name="Brown C.T."/>
            <person name="Hug L.A."/>
            <person name="Sharon I."/>
            <person name="Castelle C.J."/>
            <person name="Probst A.J."/>
            <person name="Thomas B.C."/>
            <person name="Singh A."/>
            <person name="Wilkins M.J."/>
            <person name="Karaoz U."/>
            <person name="Brodie E.L."/>
            <person name="Williams K.H."/>
            <person name="Hubbard S.S."/>
            <person name="Banfield J.F."/>
        </authorList>
    </citation>
    <scope>NUCLEOTIDE SEQUENCE [LARGE SCALE GENOMIC DNA]</scope>
</reference>
<accession>A0A1F4U880</accession>
<sequence>MLSIVIPVYNEGENILPTIKSLEDKVKTPHQIYIVYDFEEDTTVPVVKNLPGIVLLKNKYGRGALNAIKSGLEEAKGDAVLVTMGDLSDDYSIVDEMYKRIENGAGVVCGSRYMKGGKQIGGPPLKTFLSRMAGISLHFLSGIQTHDISNSFKMYSKKVLNDIRIESTGGFEIGMEITVKAHLKKYRVEELPTTWTDRAEGKSNFKLAQWLPKYLHWYFYLIRNQAFRPNR</sequence>
<dbReference type="GO" id="GO:0016020">
    <property type="term" value="C:membrane"/>
    <property type="evidence" value="ECO:0007669"/>
    <property type="project" value="GOC"/>
</dbReference>
<evidence type="ECO:0000256" key="3">
    <source>
        <dbReference type="ARBA" id="ARBA00022679"/>
    </source>
</evidence>
<name>A0A1F4U880_UNCSA</name>
<dbReference type="GO" id="GO:0006506">
    <property type="term" value="P:GPI anchor biosynthetic process"/>
    <property type="evidence" value="ECO:0007669"/>
    <property type="project" value="TreeGrafter"/>
</dbReference>
<comment type="caution">
    <text evidence="5">The sequence shown here is derived from an EMBL/GenBank/DDBJ whole genome shotgun (WGS) entry which is preliminary data.</text>
</comment>
<protein>
    <submittedName>
        <fullName evidence="5">Glycosyl transferase family 2</fullName>
    </submittedName>
</protein>
<dbReference type="EMBL" id="MEUJ01000002">
    <property type="protein sequence ID" value="OGC41087.1"/>
    <property type="molecule type" value="Genomic_DNA"/>
</dbReference>
<dbReference type="Pfam" id="PF00535">
    <property type="entry name" value="Glycos_transf_2"/>
    <property type="match status" value="1"/>
</dbReference>
<proteinExistence type="inferred from homology"/>
<evidence type="ECO:0000259" key="4">
    <source>
        <dbReference type="Pfam" id="PF00535"/>
    </source>
</evidence>
<dbReference type="Proteomes" id="UP000179242">
    <property type="component" value="Unassembled WGS sequence"/>
</dbReference>
<keyword evidence="2" id="KW-0328">Glycosyltransferase</keyword>
<dbReference type="AlphaFoldDB" id="A0A1F4U880"/>
<dbReference type="InterPro" id="IPR039528">
    <property type="entry name" value="DPM1-like"/>
</dbReference>
<dbReference type="GO" id="GO:0035269">
    <property type="term" value="P:protein O-linked glycosylation via mannose"/>
    <property type="evidence" value="ECO:0007669"/>
    <property type="project" value="TreeGrafter"/>
</dbReference>
<dbReference type="PANTHER" id="PTHR43398">
    <property type="entry name" value="DOLICHOL-PHOSPHATE MANNOSYLTRANSFERASE SUBUNIT 1"/>
    <property type="match status" value="1"/>
</dbReference>
<dbReference type="InterPro" id="IPR001173">
    <property type="entry name" value="Glyco_trans_2-like"/>
</dbReference>
<organism evidence="5 6">
    <name type="scientific">candidate division WOR-1 bacterium RIFOXYC2_FULL_46_14</name>
    <dbReference type="NCBI Taxonomy" id="1802587"/>
    <lineage>
        <taxon>Bacteria</taxon>
        <taxon>Bacillati</taxon>
        <taxon>Saganbacteria</taxon>
    </lineage>
</organism>